<geneLocation type="mitochondrion" evidence="7"/>
<evidence type="ECO:0000313" key="6">
    <source>
        <dbReference type="EMBL" id="CEO96248.1"/>
    </source>
</evidence>
<evidence type="ECO:0000256" key="5">
    <source>
        <dbReference type="ARBA" id="ARBA00023242"/>
    </source>
</evidence>
<evidence type="ECO:0008006" key="10">
    <source>
        <dbReference type="Google" id="ProtNLM"/>
    </source>
</evidence>
<evidence type="ECO:0000313" key="9">
    <source>
        <dbReference type="Proteomes" id="UP000290189"/>
    </source>
</evidence>
<dbReference type="AlphaFoldDB" id="A0A0G4IM39"/>
<reference evidence="6 8" key="1">
    <citation type="submission" date="2015-02" db="EMBL/GenBank/DDBJ databases">
        <authorList>
            <person name="Chooi Y.-H."/>
        </authorList>
    </citation>
    <scope>NUCLEOTIDE SEQUENCE [LARGE SCALE GENOMIC DNA]</scope>
    <source>
        <strain evidence="6">E3</strain>
    </source>
</reference>
<dbReference type="STRING" id="37360.A0A0G4IM39"/>
<keyword evidence="4" id="KW-0234">DNA repair</keyword>
<dbReference type="PRINTS" id="PR01245">
    <property type="entry name" value="RAD1REC1"/>
</dbReference>
<keyword evidence="3" id="KW-0227">DNA damage</keyword>
<dbReference type="Pfam" id="PF02144">
    <property type="entry name" value="Rad1"/>
    <property type="match status" value="1"/>
</dbReference>
<evidence type="ECO:0000313" key="8">
    <source>
        <dbReference type="Proteomes" id="UP000039324"/>
    </source>
</evidence>
<dbReference type="InterPro" id="IPR003011">
    <property type="entry name" value="Cell_cycle_checkpoint_Rad1"/>
</dbReference>
<evidence type="ECO:0000313" key="7">
    <source>
        <dbReference type="EMBL" id="SPQ99182.1"/>
    </source>
</evidence>
<reference evidence="7 9" key="2">
    <citation type="submission" date="2018-03" db="EMBL/GenBank/DDBJ databases">
        <authorList>
            <person name="Fogelqvist J."/>
        </authorList>
    </citation>
    <scope>NUCLEOTIDE SEQUENCE [LARGE SCALE GENOMIC DNA]</scope>
</reference>
<keyword evidence="5" id="KW-0539">Nucleus</keyword>
<dbReference type="Gene3D" id="3.70.10.10">
    <property type="match status" value="1"/>
</dbReference>
<dbReference type="GO" id="GO:0000077">
    <property type="term" value="P:DNA damage checkpoint signaling"/>
    <property type="evidence" value="ECO:0007669"/>
    <property type="project" value="InterPro"/>
</dbReference>
<dbReference type="OrthoDB" id="337581at2759"/>
<dbReference type="OMA" id="WSQAYKF"/>
<dbReference type="PANTHER" id="PTHR10870">
    <property type="entry name" value="CELL CYCLE CHECKPOINT PROTEIN RAD1"/>
    <property type="match status" value="1"/>
</dbReference>
<dbReference type="InterPro" id="IPR046938">
    <property type="entry name" value="DNA_clamp_sf"/>
</dbReference>
<dbReference type="SUPFAM" id="SSF55979">
    <property type="entry name" value="DNA clamp"/>
    <property type="match status" value="1"/>
</dbReference>
<keyword evidence="8" id="KW-1185">Reference proteome</keyword>
<name>A0A0G4IM39_PLABS</name>
<dbReference type="GO" id="GO:0006281">
    <property type="term" value="P:DNA repair"/>
    <property type="evidence" value="ECO:0007669"/>
    <property type="project" value="UniProtKB-KW"/>
</dbReference>
<evidence type="ECO:0000256" key="2">
    <source>
        <dbReference type="ARBA" id="ARBA00010991"/>
    </source>
</evidence>
<protein>
    <recommendedName>
        <fullName evidence="10">Cell cycle checkpoint protein RAD1</fullName>
    </recommendedName>
</protein>
<dbReference type="PRINTS" id="PR01246">
    <property type="entry name" value="RAD1REPAIR"/>
</dbReference>
<keyword evidence="7" id="KW-0496">Mitochondrion</keyword>
<accession>A0A0G4IM39</accession>
<proteinExistence type="inferred from homology"/>
<dbReference type="InterPro" id="IPR003021">
    <property type="entry name" value="Rad1_Rec1_Rad17"/>
</dbReference>
<organism evidence="6 8">
    <name type="scientific">Plasmodiophora brassicae</name>
    <name type="common">Clubroot disease agent</name>
    <dbReference type="NCBI Taxonomy" id="37360"/>
    <lineage>
        <taxon>Eukaryota</taxon>
        <taxon>Sar</taxon>
        <taxon>Rhizaria</taxon>
        <taxon>Endomyxa</taxon>
        <taxon>Phytomyxea</taxon>
        <taxon>Plasmodiophorida</taxon>
        <taxon>Plasmodiophoridae</taxon>
        <taxon>Plasmodiophora</taxon>
    </lineage>
</organism>
<gene>
    <name evidence="6" type="ORF">PBRA_004919</name>
    <name evidence="7" type="ORF">PLBR_LOCUS6397</name>
</gene>
<evidence type="ECO:0000256" key="3">
    <source>
        <dbReference type="ARBA" id="ARBA00022763"/>
    </source>
</evidence>
<comment type="similarity">
    <text evidence="2">Belongs to the rad1 family.</text>
</comment>
<dbReference type="PANTHER" id="PTHR10870:SF0">
    <property type="entry name" value="CELL CYCLE CHECKPOINT PROTEIN RAD1"/>
    <property type="match status" value="1"/>
</dbReference>
<sequence>MDDGVDAPEVAFKMGSSATLSSMVAALLFDKKDTVGMIRFNKKNILIAVEKAKAIQGRAYLQPETLIDYELASDSVELTVNLTVLYRCLTVFGDKSHFEFSYCGFGHPIVLVLEDQGIVTQCKINTLDEVLMANFGFRTYPVVNRVVMKSSFLRDALGEMDVPGSTSIDVTMSSSPTFIKFASHGTGAVCEMEFPDDPDIFSVLECKKSVTVRYNIQLIRLTMKALALAEQTHLRMNEQGMLLMQHSFRPDDTVNVKNWIDFILCPNVDDDDDDSVHRAAGI</sequence>
<dbReference type="EMBL" id="OVEO01000011">
    <property type="protein sequence ID" value="SPQ99182.1"/>
    <property type="molecule type" value="Genomic_DNA"/>
</dbReference>
<comment type="subcellular location">
    <subcellularLocation>
        <location evidence="1">Nucleus</location>
    </subcellularLocation>
</comment>
<dbReference type="GO" id="GO:0030896">
    <property type="term" value="C:checkpoint clamp complex"/>
    <property type="evidence" value="ECO:0007669"/>
    <property type="project" value="TreeGrafter"/>
</dbReference>
<dbReference type="Proteomes" id="UP000290189">
    <property type="component" value="Unassembled WGS sequence"/>
</dbReference>
<evidence type="ECO:0000256" key="1">
    <source>
        <dbReference type="ARBA" id="ARBA00004123"/>
    </source>
</evidence>
<dbReference type="Proteomes" id="UP000039324">
    <property type="component" value="Unassembled WGS sequence"/>
</dbReference>
<dbReference type="EMBL" id="CDSF01000057">
    <property type="protein sequence ID" value="CEO96248.1"/>
    <property type="molecule type" value="Genomic_DNA"/>
</dbReference>
<evidence type="ECO:0000256" key="4">
    <source>
        <dbReference type="ARBA" id="ARBA00023204"/>
    </source>
</evidence>